<evidence type="ECO:0000259" key="7">
    <source>
        <dbReference type="PROSITE" id="PS50110"/>
    </source>
</evidence>
<dbReference type="SUPFAM" id="SSF52172">
    <property type="entry name" value="CheY-like"/>
    <property type="match status" value="1"/>
</dbReference>
<dbReference type="OrthoDB" id="3680166at2"/>
<accession>A0A7T4EGY5</accession>
<evidence type="ECO:0000313" key="8">
    <source>
        <dbReference type="EMBL" id="QQB47108.1"/>
    </source>
</evidence>
<organism evidence="8 10">
    <name type="scientific">Corynebacterium glucuronolyticum</name>
    <dbReference type="NCBI Taxonomy" id="39791"/>
    <lineage>
        <taxon>Bacteria</taxon>
        <taxon>Bacillati</taxon>
        <taxon>Actinomycetota</taxon>
        <taxon>Actinomycetes</taxon>
        <taxon>Mycobacteriales</taxon>
        <taxon>Corynebacteriaceae</taxon>
        <taxon>Corynebacterium</taxon>
    </lineage>
</organism>
<evidence type="ECO:0000256" key="2">
    <source>
        <dbReference type="ARBA" id="ARBA00023015"/>
    </source>
</evidence>
<keyword evidence="2" id="KW-0805">Transcription regulation</keyword>
<evidence type="ECO:0000256" key="1">
    <source>
        <dbReference type="ARBA" id="ARBA00022553"/>
    </source>
</evidence>
<dbReference type="CDD" id="cd06170">
    <property type="entry name" value="LuxR_C_like"/>
    <property type="match status" value="1"/>
</dbReference>
<feature type="domain" description="Response regulatory" evidence="7">
    <location>
        <begin position="5"/>
        <end position="121"/>
    </location>
</feature>
<keyword evidence="3" id="KW-0238">DNA-binding</keyword>
<dbReference type="PROSITE" id="PS50043">
    <property type="entry name" value="HTH_LUXR_2"/>
    <property type="match status" value="1"/>
</dbReference>
<sequence>MDQIRVIVVDDDHIVTDTLERYFATTEDIVTVGTASNGSEALDVLHSTLADVIVADIHMPGMDGVQLLRAMKRMSHPPTFVAMTSLDSDEIMLEVLSHGAAAYIIKSAEASFIIETVRQAAHGGTVVSPEPMSRLVGYLPTTHVAPPLVAEDLPEAQRLILDLLCDGLSNSEIAEKSGYSESTVKKQVSKLIAHFGASSRLNLVVKALRSGFGG</sequence>
<dbReference type="SMART" id="SM00421">
    <property type="entry name" value="HTH_LUXR"/>
    <property type="match status" value="1"/>
</dbReference>
<dbReference type="InterPro" id="IPR000792">
    <property type="entry name" value="Tscrpt_reg_LuxR_C"/>
</dbReference>
<dbReference type="GO" id="GO:0000160">
    <property type="term" value="P:phosphorelay signal transduction system"/>
    <property type="evidence" value="ECO:0007669"/>
    <property type="project" value="InterPro"/>
</dbReference>
<dbReference type="Proteomes" id="UP000596145">
    <property type="component" value="Chromosome"/>
</dbReference>
<evidence type="ECO:0000256" key="3">
    <source>
        <dbReference type="ARBA" id="ARBA00023125"/>
    </source>
</evidence>
<feature type="modified residue" description="4-aspartylphosphate" evidence="5">
    <location>
        <position position="56"/>
    </location>
</feature>
<dbReference type="Pfam" id="PF00072">
    <property type="entry name" value="Response_reg"/>
    <property type="match status" value="1"/>
</dbReference>
<dbReference type="InterPro" id="IPR001789">
    <property type="entry name" value="Sig_transdc_resp-reg_receiver"/>
</dbReference>
<dbReference type="CDD" id="cd17535">
    <property type="entry name" value="REC_NarL-like"/>
    <property type="match status" value="1"/>
</dbReference>
<evidence type="ECO:0000313" key="9">
    <source>
        <dbReference type="EMBL" id="QRP70350.1"/>
    </source>
</evidence>
<dbReference type="PANTHER" id="PTHR43214:SF24">
    <property type="entry name" value="TRANSCRIPTIONAL REGULATORY PROTEIN NARL-RELATED"/>
    <property type="match status" value="1"/>
</dbReference>
<evidence type="ECO:0000256" key="5">
    <source>
        <dbReference type="PROSITE-ProRule" id="PRU00169"/>
    </source>
</evidence>
<feature type="domain" description="HTH luxR-type" evidence="6">
    <location>
        <begin position="146"/>
        <end position="211"/>
    </location>
</feature>
<keyword evidence="4" id="KW-0804">Transcription</keyword>
<dbReference type="SUPFAM" id="SSF46894">
    <property type="entry name" value="C-terminal effector domain of the bipartite response regulators"/>
    <property type="match status" value="1"/>
</dbReference>
<dbReference type="SMART" id="SM00448">
    <property type="entry name" value="REC"/>
    <property type="match status" value="1"/>
</dbReference>
<evidence type="ECO:0000256" key="4">
    <source>
        <dbReference type="ARBA" id="ARBA00023163"/>
    </source>
</evidence>
<reference evidence="8 10" key="1">
    <citation type="submission" date="2020-12" db="EMBL/GenBank/DDBJ databases">
        <title>FDA dAtabase for Regulatory Grade micrObial Sequences (FDA-ARGOS): Supporting development and validation of Infectious Disease Dx tests.</title>
        <authorList>
            <person name="Sproer C."/>
            <person name="Gronow S."/>
            <person name="Severitt S."/>
            <person name="Schroder I."/>
            <person name="Tallon L."/>
            <person name="Sadzewicz L."/>
            <person name="Zhao X."/>
            <person name="Boylan J."/>
            <person name="Ott S."/>
            <person name="Bowen H."/>
            <person name="Vavikolanu K."/>
            <person name="Mehta A."/>
            <person name="Aluvathingal J."/>
            <person name="Nadendla S."/>
            <person name="Lowell S."/>
            <person name="Myers T."/>
            <person name="Yan Y."/>
            <person name="Sichtig H."/>
        </authorList>
    </citation>
    <scope>NUCLEOTIDE SEQUENCE [LARGE SCALE GENOMIC DNA]</scope>
    <source>
        <strain evidence="8 10">FDAARGOS_1053</strain>
        <strain evidence="9">FDAARGOS_1191</strain>
    </source>
</reference>
<dbReference type="Pfam" id="PF00196">
    <property type="entry name" value="GerE"/>
    <property type="match status" value="1"/>
</dbReference>
<dbReference type="InterPro" id="IPR058245">
    <property type="entry name" value="NreC/VraR/RcsB-like_REC"/>
</dbReference>
<keyword evidence="1 5" id="KW-0597">Phosphoprotein</keyword>
<dbReference type="PANTHER" id="PTHR43214">
    <property type="entry name" value="TWO-COMPONENT RESPONSE REGULATOR"/>
    <property type="match status" value="1"/>
</dbReference>
<dbReference type="InterPro" id="IPR039420">
    <property type="entry name" value="WalR-like"/>
</dbReference>
<dbReference type="RefSeq" id="WP_005388489.1">
    <property type="nucleotide sequence ID" value="NZ_CP066007.1"/>
</dbReference>
<dbReference type="Gene3D" id="3.40.50.2300">
    <property type="match status" value="1"/>
</dbReference>
<dbReference type="EMBL" id="CP069534">
    <property type="protein sequence ID" value="QRP70350.1"/>
    <property type="molecule type" value="Genomic_DNA"/>
</dbReference>
<evidence type="ECO:0000313" key="10">
    <source>
        <dbReference type="Proteomes" id="UP000596145"/>
    </source>
</evidence>
<dbReference type="InterPro" id="IPR011006">
    <property type="entry name" value="CheY-like_superfamily"/>
</dbReference>
<dbReference type="AlphaFoldDB" id="A0A7T4EGY5"/>
<dbReference type="GO" id="GO:0006355">
    <property type="term" value="P:regulation of DNA-templated transcription"/>
    <property type="evidence" value="ECO:0007669"/>
    <property type="project" value="InterPro"/>
</dbReference>
<name>A0A7T4EGY5_9CORY</name>
<dbReference type="InterPro" id="IPR016032">
    <property type="entry name" value="Sig_transdc_resp-reg_C-effctor"/>
</dbReference>
<dbReference type="EMBL" id="CP066007">
    <property type="protein sequence ID" value="QQB47108.1"/>
    <property type="molecule type" value="Genomic_DNA"/>
</dbReference>
<protein>
    <submittedName>
        <fullName evidence="8">Response regulator transcription factor</fullName>
    </submittedName>
</protein>
<gene>
    <name evidence="8" type="ORF">I6I10_04135</name>
    <name evidence="9" type="ORF">I6J21_11430</name>
</gene>
<evidence type="ECO:0000259" key="6">
    <source>
        <dbReference type="PROSITE" id="PS50043"/>
    </source>
</evidence>
<proteinExistence type="predicted"/>
<dbReference type="PROSITE" id="PS50110">
    <property type="entry name" value="RESPONSE_REGULATORY"/>
    <property type="match status" value="1"/>
</dbReference>
<dbReference type="Proteomes" id="UP000617681">
    <property type="component" value="Chromosome"/>
</dbReference>
<dbReference type="GO" id="GO:0003677">
    <property type="term" value="F:DNA binding"/>
    <property type="evidence" value="ECO:0007669"/>
    <property type="project" value="UniProtKB-KW"/>
</dbReference>
<dbReference type="GeneID" id="92761086"/>